<dbReference type="InterPro" id="IPR011992">
    <property type="entry name" value="EF-hand-dom_pair"/>
</dbReference>
<keyword evidence="2" id="KW-0677">Repeat</keyword>
<dbReference type="PROSITE" id="PS50294">
    <property type="entry name" value="WD_REPEATS_REGION"/>
    <property type="match status" value="2"/>
</dbReference>
<dbReference type="SMART" id="SM00320">
    <property type="entry name" value="WD40"/>
    <property type="match status" value="10"/>
</dbReference>
<feature type="compositionally biased region" description="Low complexity" evidence="5">
    <location>
        <begin position="894"/>
        <end position="914"/>
    </location>
</feature>
<feature type="region of interest" description="Disordered" evidence="5">
    <location>
        <begin position="1"/>
        <end position="31"/>
    </location>
</feature>
<keyword evidence="6" id="KW-0472">Membrane</keyword>
<dbReference type="InterPro" id="IPR002048">
    <property type="entry name" value="EF_hand_dom"/>
</dbReference>
<keyword evidence="6" id="KW-0812">Transmembrane</keyword>
<evidence type="ECO:0000313" key="8">
    <source>
        <dbReference type="EMBL" id="CAK9858967.1"/>
    </source>
</evidence>
<dbReference type="SUPFAM" id="SSF47473">
    <property type="entry name" value="EF-hand"/>
    <property type="match status" value="1"/>
</dbReference>
<evidence type="ECO:0000256" key="1">
    <source>
        <dbReference type="ARBA" id="ARBA00022574"/>
    </source>
</evidence>
<dbReference type="InterPro" id="IPR051242">
    <property type="entry name" value="WD-EF-hand_domain"/>
</dbReference>
<dbReference type="InterPro" id="IPR001680">
    <property type="entry name" value="WD40_rpt"/>
</dbReference>
<dbReference type="PROSITE" id="PS50082">
    <property type="entry name" value="WD_REPEATS_2"/>
    <property type="match status" value="4"/>
</dbReference>
<feature type="repeat" description="WD" evidence="4">
    <location>
        <begin position="583"/>
        <end position="624"/>
    </location>
</feature>
<accession>A0ABP1A8V1</accession>
<keyword evidence="1 4" id="KW-0853">WD repeat</keyword>
<evidence type="ECO:0000259" key="7">
    <source>
        <dbReference type="PROSITE" id="PS50222"/>
    </source>
</evidence>
<evidence type="ECO:0000313" key="9">
    <source>
        <dbReference type="Proteomes" id="UP001497522"/>
    </source>
</evidence>
<dbReference type="EMBL" id="OZ023702">
    <property type="protein sequence ID" value="CAK9858967.1"/>
    <property type="molecule type" value="Genomic_DNA"/>
</dbReference>
<proteinExistence type="predicted"/>
<feature type="region of interest" description="Disordered" evidence="5">
    <location>
        <begin position="54"/>
        <end position="73"/>
    </location>
</feature>
<dbReference type="SUPFAM" id="SSF50978">
    <property type="entry name" value="WD40 repeat-like"/>
    <property type="match status" value="3"/>
</dbReference>
<dbReference type="PANTHER" id="PTHR44324">
    <property type="entry name" value="WD40 REPEAT DOMAIN 95"/>
    <property type="match status" value="1"/>
</dbReference>
<feature type="repeat" description="WD" evidence="4">
    <location>
        <begin position="674"/>
        <end position="707"/>
    </location>
</feature>
<dbReference type="InterPro" id="IPR019775">
    <property type="entry name" value="WD40_repeat_CS"/>
</dbReference>
<name>A0ABP1A8V1_9BRYO</name>
<feature type="compositionally biased region" description="Low complexity" evidence="5">
    <location>
        <begin position="934"/>
        <end position="947"/>
    </location>
</feature>
<keyword evidence="9" id="KW-1185">Reference proteome</keyword>
<evidence type="ECO:0000256" key="3">
    <source>
        <dbReference type="ARBA" id="ARBA00022837"/>
    </source>
</evidence>
<reference evidence="8 9" key="1">
    <citation type="submission" date="2024-03" db="EMBL/GenBank/DDBJ databases">
        <authorList>
            <consortium name="ELIXIR-Norway"/>
            <consortium name="Elixir Norway"/>
        </authorList>
    </citation>
    <scope>NUCLEOTIDE SEQUENCE [LARGE SCALE GENOMIC DNA]</scope>
</reference>
<evidence type="ECO:0000256" key="4">
    <source>
        <dbReference type="PROSITE-ProRule" id="PRU00221"/>
    </source>
</evidence>
<dbReference type="PROSITE" id="PS00678">
    <property type="entry name" value="WD_REPEATS_1"/>
    <property type="match status" value="2"/>
</dbReference>
<dbReference type="InterPro" id="IPR015943">
    <property type="entry name" value="WD40/YVTN_repeat-like_dom_sf"/>
</dbReference>
<dbReference type="PANTHER" id="PTHR44324:SF4">
    <property type="entry name" value="WD40 REPEAT DOMAIN 95"/>
    <property type="match status" value="1"/>
</dbReference>
<organism evidence="8 9">
    <name type="scientific">Sphagnum jensenii</name>
    <dbReference type="NCBI Taxonomy" id="128206"/>
    <lineage>
        <taxon>Eukaryota</taxon>
        <taxon>Viridiplantae</taxon>
        <taxon>Streptophyta</taxon>
        <taxon>Embryophyta</taxon>
        <taxon>Bryophyta</taxon>
        <taxon>Sphagnophytina</taxon>
        <taxon>Sphagnopsida</taxon>
        <taxon>Sphagnales</taxon>
        <taxon>Sphagnaceae</taxon>
        <taxon>Sphagnum</taxon>
    </lineage>
</organism>
<dbReference type="Gene3D" id="2.130.10.10">
    <property type="entry name" value="YVTN repeat-like/Quinoprotein amine dehydrogenase"/>
    <property type="match status" value="3"/>
</dbReference>
<feature type="compositionally biased region" description="Basic and acidic residues" evidence="5">
    <location>
        <begin position="1"/>
        <end position="18"/>
    </location>
</feature>
<protein>
    <recommendedName>
        <fullName evidence="7">EF-hand domain-containing protein</fullName>
    </recommendedName>
</protein>
<dbReference type="PROSITE" id="PS50222">
    <property type="entry name" value="EF_HAND_2"/>
    <property type="match status" value="1"/>
</dbReference>
<evidence type="ECO:0000256" key="5">
    <source>
        <dbReference type="SAM" id="MobiDB-lite"/>
    </source>
</evidence>
<dbReference type="InterPro" id="IPR036322">
    <property type="entry name" value="WD40_repeat_dom_sf"/>
</dbReference>
<feature type="repeat" description="WD" evidence="4">
    <location>
        <begin position="820"/>
        <end position="852"/>
    </location>
</feature>
<feature type="repeat" description="WD" evidence="4">
    <location>
        <begin position="459"/>
        <end position="500"/>
    </location>
</feature>
<feature type="region of interest" description="Disordered" evidence="5">
    <location>
        <begin position="1027"/>
        <end position="1051"/>
    </location>
</feature>
<dbReference type="Proteomes" id="UP001497522">
    <property type="component" value="Chromosome 1"/>
</dbReference>
<evidence type="ECO:0000256" key="2">
    <source>
        <dbReference type="ARBA" id="ARBA00022737"/>
    </source>
</evidence>
<gene>
    <name evidence="8" type="ORF">CSSPJE1EN2_LOCUS1962</name>
</gene>
<sequence length="1066" mass="119842">MGSKSPDGKDDGLLDKTVRRGHRRSSWAQSYHIEPQDKVNEAVSKIQLSMRGAIPDPKNAVIGGPPPRQPDRKEMGLSAQALVELQRAFQAVEETDGGQLDQVSFFCVFPLCTFCLFSCLLACTTSAFLTQMEHLFMKIDSNSSGAIGFDDFTSYILLQQLAKEEEPAAEHTTFIKVTTFGSKKFGRCEFEDSESERSDEEERSADDDIMFRPANRVEAGLDTVGRPSNIIEKILLLEPLNVYVTATQEGMLKLWSADSLKPTRQVENGDGAWITDMVVMAQQPLAVFAMDRSVTFYDTGRLSFDCLGRITQLENAPMCATWLRVAENDKLLFGDELGILHTYTFNDEWGGEHPREGFGVHEKNLPPGMAENIPWVLHSDWMTTIKYLSHSNSLITTSMDGNLLMLDFEKRHLKWSGKEHAHGIYSCDYCRSYNFIVTCGLERYINIWNPFTAKTMGVLHGHEASVFDVQVNEMDNQIVSISADSVIKVWDMRSSRCLQTIVEKSISKPSRCNILYDNKRQVLLAGGNTLEMWHKRRAREARTSKICCCLYNPLFHQVVVGEVDSLVMLWNIETGEDIFTFSDTHRATQISAMAFDASWRRLLIGGEDGSLRMWNFNNGQCLKEFLGFGQNEISCIICMNVARVNFAAAGGWNKKVCLWGDTIHTEREYIDKNFRGHTEDVTCMTFCHPSTLCTGGCDGKVIVWKMDGMIIRTMRPPEHDLKDIEYKTIISLIFCRDLNRTLIGSVADGWLLFWRMHDGTLVHELFTNNHGGVGPIVADGKAEVLYTADSKGYVRAWDLTTCHFKKEDTSPSTTPQLFSFRAHHENIVSIDFVEVEQLIITCSHYGTIRLWNSMGVRIGQFGQPMLWDLSKPPTWRTREPSYLSQPLTRQPPEGVVSPVRVPTRGTTTRGSRVSIHWGTPRHSTASAVSRGSLEESSSTAETTTEGSVGTEIIRMPPISEEALKRQFEEKKAAVLELGPPHLRLESWYAPLQAAYERQLPIKKLSPVGPLMPPNLSDISKERSATLAGQRALASPNSTTSMRSKKKKARTPSLAHVIYGKTDVRID</sequence>
<feature type="domain" description="EF-hand" evidence="7">
    <location>
        <begin position="127"/>
        <end position="162"/>
    </location>
</feature>
<dbReference type="PROSITE" id="PS00018">
    <property type="entry name" value="EF_HAND_1"/>
    <property type="match status" value="1"/>
</dbReference>
<dbReference type="InterPro" id="IPR018247">
    <property type="entry name" value="EF_Hand_1_Ca_BS"/>
</dbReference>
<dbReference type="Pfam" id="PF00400">
    <property type="entry name" value="WD40"/>
    <property type="match status" value="4"/>
</dbReference>
<feature type="transmembrane region" description="Helical" evidence="6">
    <location>
        <begin position="103"/>
        <end position="129"/>
    </location>
</feature>
<keyword evidence="3" id="KW-0106">Calcium</keyword>
<dbReference type="CDD" id="cd00200">
    <property type="entry name" value="WD40"/>
    <property type="match status" value="1"/>
</dbReference>
<evidence type="ECO:0000256" key="6">
    <source>
        <dbReference type="SAM" id="Phobius"/>
    </source>
</evidence>
<keyword evidence="6" id="KW-1133">Transmembrane helix</keyword>
<feature type="region of interest" description="Disordered" evidence="5">
    <location>
        <begin position="878"/>
        <end position="947"/>
    </location>
</feature>